<dbReference type="EMBL" id="JACCFS010000001">
    <property type="protein sequence ID" value="NYJ35948.1"/>
    <property type="molecule type" value="Genomic_DNA"/>
</dbReference>
<dbReference type="InterPro" id="IPR023772">
    <property type="entry name" value="DNA-bd_HTH_TetR-type_CS"/>
</dbReference>
<dbReference type="Gene3D" id="1.10.357.10">
    <property type="entry name" value="Tetracycline Repressor, domain 2"/>
    <property type="match status" value="1"/>
</dbReference>
<proteinExistence type="predicted"/>
<dbReference type="InterPro" id="IPR041347">
    <property type="entry name" value="MftR_C"/>
</dbReference>
<evidence type="ECO:0000256" key="2">
    <source>
        <dbReference type="ARBA" id="ARBA00023125"/>
    </source>
</evidence>
<organism evidence="6 7">
    <name type="scientific">Nocardiopsis aegyptia</name>
    <dbReference type="NCBI Taxonomy" id="220378"/>
    <lineage>
        <taxon>Bacteria</taxon>
        <taxon>Bacillati</taxon>
        <taxon>Actinomycetota</taxon>
        <taxon>Actinomycetes</taxon>
        <taxon>Streptosporangiales</taxon>
        <taxon>Nocardiopsidaceae</taxon>
        <taxon>Nocardiopsis</taxon>
    </lineage>
</organism>
<name>A0A7Z0EPK1_9ACTN</name>
<keyword evidence="2 4" id="KW-0238">DNA-binding</keyword>
<dbReference type="InterPro" id="IPR009057">
    <property type="entry name" value="Homeodomain-like_sf"/>
</dbReference>
<dbReference type="PRINTS" id="PR00455">
    <property type="entry name" value="HTHTETR"/>
</dbReference>
<dbReference type="SUPFAM" id="SSF46689">
    <property type="entry name" value="Homeodomain-like"/>
    <property type="match status" value="1"/>
</dbReference>
<sequence length="212" mass="23459">MSATSTEAPTGGLRERKKAQLHDALLDTALRLFHEHGYQATTTEEIAARVGVSQRTFFRYFPSKEDILLEALEGVDRHLFDALRERPGDEPPLLALRNALSDQWDRVERASMLLRGGAAKLMKQNPELMAAHMRYCHVRQKKLAAVVAERVGVDPVADPRPDLVAAVFYAAVNTGVGAWVAADADFDDLPRTCLAQLDLLPEVLDDDWSTPG</sequence>
<evidence type="ECO:0000256" key="3">
    <source>
        <dbReference type="ARBA" id="ARBA00023163"/>
    </source>
</evidence>
<protein>
    <submittedName>
        <fullName evidence="6">AcrR family transcriptional regulator</fullName>
    </submittedName>
</protein>
<dbReference type="AlphaFoldDB" id="A0A7Z0EPK1"/>
<keyword evidence="7" id="KW-1185">Reference proteome</keyword>
<dbReference type="PROSITE" id="PS01081">
    <property type="entry name" value="HTH_TETR_1"/>
    <property type="match status" value="1"/>
</dbReference>
<dbReference type="GO" id="GO:0003700">
    <property type="term" value="F:DNA-binding transcription factor activity"/>
    <property type="evidence" value="ECO:0007669"/>
    <property type="project" value="TreeGrafter"/>
</dbReference>
<evidence type="ECO:0000259" key="5">
    <source>
        <dbReference type="PROSITE" id="PS50977"/>
    </source>
</evidence>
<dbReference type="InterPro" id="IPR050109">
    <property type="entry name" value="HTH-type_TetR-like_transc_reg"/>
</dbReference>
<accession>A0A7Z0EPK1</accession>
<feature type="DNA-binding region" description="H-T-H motif" evidence="4">
    <location>
        <begin position="42"/>
        <end position="61"/>
    </location>
</feature>
<dbReference type="Pfam" id="PF17754">
    <property type="entry name" value="TetR_C_14"/>
    <property type="match status" value="1"/>
</dbReference>
<dbReference type="GO" id="GO:0000976">
    <property type="term" value="F:transcription cis-regulatory region binding"/>
    <property type="evidence" value="ECO:0007669"/>
    <property type="project" value="TreeGrafter"/>
</dbReference>
<dbReference type="RefSeq" id="WP_179825478.1">
    <property type="nucleotide sequence ID" value="NZ_JACCFS010000001.1"/>
</dbReference>
<evidence type="ECO:0000256" key="4">
    <source>
        <dbReference type="PROSITE-ProRule" id="PRU00335"/>
    </source>
</evidence>
<dbReference type="InterPro" id="IPR001647">
    <property type="entry name" value="HTH_TetR"/>
</dbReference>
<reference evidence="6 7" key="1">
    <citation type="submission" date="2020-07" db="EMBL/GenBank/DDBJ databases">
        <title>Sequencing the genomes of 1000 actinobacteria strains.</title>
        <authorList>
            <person name="Klenk H.-P."/>
        </authorList>
    </citation>
    <scope>NUCLEOTIDE SEQUENCE [LARGE SCALE GENOMIC DNA]</scope>
    <source>
        <strain evidence="6 7">DSM 44442</strain>
    </source>
</reference>
<dbReference type="PANTHER" id="PTHR30055">
    <property type="entry name" value="HTH-TYPE TRANSCRIPTIONAL REGULATOR RUTR"/>
    <property type="match status" value="1"/>
</dbReference>
<gene>
    <name evidence="6" type="ORF">HNR10_003829</name>
</gene>
<dbReference type="PANTHER" id="PTHR30055:SF238">
    <property type="entry name" value="MYCOFACTOCIN BIOSYNTHESIS TRANSCRIPTIONAL REGULATOR MFTR-RELATED"/>
    <property type="match status" value="1"/>
</dbReference>
<dbReference type="PROSITE" id="PS50977">
    <property type="entry name" value="HTH_TETR_2"/>
    <property type="match status" value="1"/>
</dbReference>
<keyword evidence="1" id="KW-0805">Transcription regulation</keyword>
<feature type="domain" description="HTH tetR-type" evidence="5">
    <location>
        <begin position="19"/>
        <end position="79"/>
    </location>
</feature>
<comment type="caution">
    <text evidence="6">The sequence shown here is derived from an EMBL/GenBank/DDBJ whole genome shotgun (WGS) entry which is preliminary data.</text>
</comment>
<dbReference type="Proteomes" id="UP000572051">
    <property type="component" value="Unassembled WGS sequence"/>
</dbReference>
<evidence type="ECO:0000256" key="1">
    <source>
        <dbReference type="ARBA" id="ARBA00023015"/>
    </source>
</evidence>
<dbReference type="Pfam" id="PF00440">
    <property type="entry name" value="TetR_N"/>
    <property type="match status" value="1"/>
</dbReference>
<evidence type="ECO:0000313" key="6">
    <source>
        <dbReference type="EMBL" id="NYJ35948.1"/>
    </source>
</evidence>
<keyword evidence="3" id="KW-0804">Transcription</keyword>
<evidence type="ECO:0000313" key="7">
    <source>
        <dbReference type="Proteomes" id="UP000572051"/>
    </source>
</evidence>